<proteinExistence type="predicted"/>
<sequence>MGWPETHRYYAALREIENTLDRTERLPWHAGYQAIFGDRHTLLLALWRRWEIMVQAQGDDVTAAELAAAHPGLVRVLRAHATELAPLRFTDPVGEFAWGGAA</sequence>
<evidence type="ECO:0000313" key="1">
    <source>
        <dbReference type="EMBL" id="TDQ00936.1"/>
    </source>
</evidence>
<dbReference type="EMBL" id="SNXZ01000002">
    <property type="protein sequence ID" value="TDQ00936.1"/>
    <property type="molecule type" value="Genomic_DNA"/>
</dbReference>
<comment type="caution">
    <text evidence="1">The sequence shown here is derived from an EMBL/GenBank/DDBJ whole genome shotgun (WGS) entry which is preliminary data.</text>
</comment>
<gene>
    <name evidence="1" type="ORF">EV186_102802</name>
</gene>
<dbReference type="OrthoDB" id="3693307at2"/>
<evidence type="ECO:0000313" key="2">
    <source>
        <dbReference type="Proteomes" id="UP000295444"/>
    </source>
</evidence>
<accession>A0A4R6SHT5</accession>
<organism evidence="1 2">
    <name type="scientific">Labedaea rhizosphaerae</name>
    <dbReference type="NCBI Taxonomy" id="598644"/>
    <lineage>
        <taxon>Bacteria</taxon>
        <taxon>Bacillati</taxon>
        <taxon>Actinomycetota</taxon>
        <taxon>Actinomycetes</taxon>
        <taxon>Pseudonocardiales</taxon>
        <taxon>Pseudonocardiaceae</taxon>
        <taxon>Labedaea</taxon>
    </lineage>
</organism>
<keyword evidence="2" id="KW-1185">Reference proteome</keyword>
<name>A0A4R6SHT5_LABRH</name>
<reference evidence="1 2" key="1">
    <citation type="submission" date="2019-03" db="EMBL/GenBank/DDBJ databases">
        <title>Genomic Encyclopedia of Type Strains, Phase IV (KMG-IV): sequencing the most valuable type-strain genomes for metagenomic binning, comparative biology and taxonomic classification.</title>
        <authorList>
            <person name="Goeker M."/>
        </authorList>
    </citation>
    <scope>NUCLEOTIDE SEQUENCE [LARGE SCALE GENOMIC DNA]</scope>
    <source>
        <strain evidence="1 2">DSM 45361</strain>
    </source>
</reference>
<dbReference type="RefSeq" id="WP_133849583.1">
    <property type="nucleotide sequence ID" value="NZ_SNXZ01000002.1"/>
</dbReference>
<dbReference type="Proteomes" id="UP000295444">
    <property type="component" value="Unassembled WGS sequence"/>
</dbReference>
<protein>
    <submittedName>
        <fullName evidence="1">Uncharacterized protein</fullName>
    </submittedName>
</protein>
<dbReference type="AlphaFoldDB" id="A0A4R6SHT5"/>